<feature type="domain" description="N-acetyltransferase" evidence="3">
    <location>
        <begin position="14"/>
        <end position="158"/>
    </location>
</feature>
<dbReference type="PANTHER" id="PTHR43877">
    <property type="entry name" value="AMINOALKYLPHOSPHONATE N-ACETYLTRANSFERASE-RELATED-RELATED"/>
    <property type="match status" value="1"/>
</dbReference>
<dbReference type="Gene3D" id="3.40.630.30">
    <property type="match status" value="1"/>
</dbReference>
<dbReference type="PROSITE" id="PS51186">
    <property type="entry name" value="GNAT"/>
    <property type="match status" value="1"/>
</dbReference>
<proteinExistence type="predicted"/>
<keyword evidence="2" id="KW-0012">Acyltransferase</keyword>
<keyword evidence="5" id="KW-1185">Reference proteome</keyword>
<dbReference type="EMBL" id="JAFEUM010000003">
    <property type="protein sequence ID" value="MBM7036767.1"/>
    <property type="molecule type" value="Genomic_DNA"/>
</dbReference>
<evidence type="ECO:0000259" key="3">
    <source>
        <dbReference type="PROSITE" id="PS51186"/>
    </source>
</evidence>
<dbReference type="InterPro" id="IPR016181">
    <property type="entry name" value="Acyl_CoA_acyltransferase"/>
</dbReference>
<sequence length="159" mass="18249">MKTETFEPVSLDAVTFEPASPSEFEAQFRLIKQGVGEFVDAIWGWDDDAQRQRIQERNPQSGFHWLAYHGQRVGLVCYHPYDKNLHVHLLVIKKRYQAMGIGREVMNRLESHAPQVGCDAITLSSFNDNHAAVGFYRALGFYTVKTEPHFINLRKNLGQ</sequence>
<dbReference type="SUPFAM" id="SSF55729">
    <property type="entry name" value="Acyl-CoA N-acyltransferases (Nat)"/>
    <property type="match status" value="1"/>
</dbReference>
<dbReference type="Pfam" id="PF00583">
    <property type="entry name" value="Acetyltransf_1"/>
    <property type="match status" value="1"/>
</dbReference>
<dbReference type="CDD" id="cd04301">
    <property type="entry name" value="NAT_SF"/>
    <property type="match status" value="1"/>
</dbReference>
<comment type="caution">
    <text evidence="4">The sequence shown here is derived from an EMBL/GenBank/DDBJ whole genome shotgun (WGS) entry which is preliminary data.</text>
</comment>
<evidence type="ECO:0000256" key="1">
    <source>
        <dbReference type="ARBA" id="ARBA00022679"/>
    </source>
</evidence>
<dbReference type="Proteomes" id="UP000809621">
    <property type="component" value="Unassembled WGS sequence"/>
</dbReference>
<dbReference type="InterPro" id="IPR050832">
    <property type="entry name" value="Bact_Acetyltransf"/>
</dbReference>
<name>A0ABS2HKW9_9VIBR</name>
<dbReference type="RefSeq" id="WP_205158323.1">
    <property type="nucleotide sequence ID" value="NZ_JAFEUM010000003.1"/>
</dbReference>
<protein>
    <submittedName>
        <fullName evidence="4">GNAT family N-acetyltransferase</fullName>
    </submittedName>
</protein>
<dbReference type="PANTHER" id="PTHR43877:SF2">
    <property type="entry name" value="AMINOALKYLPHOSPHONATE N-ACETYLTRANSFERASE-RELATED"/>
    <property type="match status" value="1"/>
</dbReference>
<dbReference type="InterPro" id="IPR000182">
    <property type="entry name" value="GNAT_dom"/>
</dbReference>
<accession>A0ABS2HKW9</accession>
<evidence type="ECO:0000256" key="2">
    <source>
        <dbReference type="ARBA" id="ARBA00023315"/>
    </source>
</evidence>
<evidence type="ECO:0000313" key="4">
    <source>
        <dbReference type="EMBL" id="MBM7036767.1"/>
    </source>
</evidence>
<organism evidence="4 5">
    <name type="scientific">Vibrio ulleungensis</name>
    <dbReference type="NCBI Taxonomy" id="2807619"/>
    <lineage>
        <taxon>Bacteria</taxon>
        <taxon>Pseudomonadati</taxon>
        <taxon>Pseudomonadota</taxon>
        <taxon>Gammaproteobacteria</taxon>
        <taxon>Vibrionales</taxon>
        <taxon>Vibrionaceae</taxon>
        <taxon>Vibrio</taxon>
    </lineage>
</organism>
<evidence type="ECO:0000313" key="5">
    <source>
        <dbReference type="Proteomes" id="UP000809621"/>
    </source>
</evidence>
<reference evidence="4 5" key="1">
    <citation type="submission" date="2021-02" db="EMBL/GenBank/DDBJ databases">
        <authorList>
            <person name="Park J.-S."/>
        </authorList>
    </citation>
    <scope>NUCLEOTIDE SEQUENCE [LARGE SCALE GENOMIC DNA]</scope>
    <source>
        <strain evidence="4 5">188UL20-2</strain>
    </source>
</reference>
<keyword evidence="1" id="KW-0808">Transferase</keyword>
<gene>
    <name evidence="4" type="ORF">JQC93_10180</name>
</gene>